<accession>A0ABR3FJP9</accession>
<keyword evidence="3" id="KW-1185">Reference proteome</keyword>
<feature type="compositionally biased region" description="Polar residues" evidence="1">
    <location>
        <begin position="15"/>
        <end position="35"/>
    </location>
</feature>
<dbReference type="EMBL" id="JBAHYK010000289">
    <property type="protein sequence ID" value="KAL0575611.1"/>
    <property type="molecule type" value="Genomic_DNA"/>
</dbReference>
<reference evidence="2 3" key="1">
    <citation type="submission" date="2024-02" db="EMBL/GenBank/DDBJ databases">
        <title>A draft genome for the cacao thread blight pathogen Marasmius crinis-equi.</title>
        <authorList>
            <person name="Cohen S.P."/>
            <person name="Baruah I.K."/>
            <person name="Amoako-Attah I."/>
            <person name="Bukari Y."/>
            <person name="Meinhardt L.W."/>
            <person name="Bailey B.A."/>
        </authorList>
    </citation>
    <scope>NUCLEOTIDE SEQUENCE [LARGE SCALE GENOMIC DNA]</scope>
    <source>
        <strain evidence="2 3">GH-76</strain>
    </source>
</reference>
<evidence type="ECO:0000313" key="2">
    <source>
        <dbReference type="EMBL" id="KAL0575611.1"/>
    </source>
</evidence>
<name>A0ABR3FJP9_9AGAR</name>
<feature type="region of interest" description="Disordered" evidence="1">
    <location>
        <begin position="1"/>
        <end position="62"/>
    </location>
</feature>
<feature type="compositionally biased region" description="Basic residues" evidence="1">
    <location>
        <begin position="40"/>
        <end position="49"/>
    </location>
</feature>
<protein>
    <submittedName>
        <fullName evidence="2">Uncharacterized protein</fullName>
    </submittedName>
</protein>
<comment type="caution">
    <text evidence="2">The sequence shown here is derived from an EMBL/GenBank/DDBJ whole genome shotgun (WGS) entry which is preliminary data.</text>
</comment>
<gene>
    <name evidence="2" type="ORF">V5O48_006358</name>
</gene>
<evidence type="ECO:0000313" key="3">
    <source>
        <dbReference type="Proteomes" id="UP001465976"/>
    </source>
</evidence>
<evidence type="ECO:0000256" key="1">
    <source>
        <dbReference type="SAM" id="MobiDB-lite"/>
    </source>
</evidence>
<proteinExistence type="predicted"/>
<dbReference type="Proteomes" id="UP001465976">
    <property type="component" value="Unassembled WGS sequence"/>
</dbReference>
<organism evidence="2 3">
    <name type="scientific">Marasmius crinis-equi</name>
    <dbReference type="NCBI Taxonomy" id="585013"/>
    <lineage>
        <taxon>Eukaryota</taxon>
        <taxon>Fungi</taxon>
        <taxon>Dikarya</taxon>
        <taxon>Basidiomycota</taxon>
        <taxon>Agaricomycotina</taxon>
        <taxon>Agaricomycetes</taxon>
        <taxon>Agaricomycetidae</taxon>
        <taxon>Agaricales</taxon>
        <taxon>Marasmiineae</taxon>
        <taxon>Marasmiaceae</taxon>
        <taxon>Marasmius</taxon>
    </lineage>
</organism>
<sequence>MALRTIACNDGDSRPQPSFTLNFNAEPANTVSTRPQLVKPSRRWPRRTSHQVGVAPPTSTFTETMQPQASQAIMDIQASFLIAMPSPHHTNVNNWKEVEELPHLEIGSVEFSAKGEI</sequence>